<name>A0ABT7SWX1_9ALTE</name>
<dbReference type="Gene3D" id="3.40.710.10">
    <property type="entry name" value="DD-peptidase/beta-lactamase superfamily"/>
    <property type="match status" value="1"/>
</dbReference>
<dbReference type="Proteomes" id="UP001234343">
    <property type="component" value="Unassembled WGS sequence"/>
</dbReference>
<protein>
    <submittedName>
        <fullName evidence="4">Serine hydrolase</fullName>
        <ecNumber evidence="4">3.-.-.-</ecNumber>
    </submittedName>
</protein>
<dbReference type="PANTHER" id="PTHR43283:SF11">
    <property type="entry name" value="BETA-LACTAMASE-RELATED DOMAIN-CONTAINING PROTEIN"/>
    <property type="match status" value="1"/>
</dbReference>
<keyword evidence="2" id="KW-0732">Signal</keyword>
<proteinExistence type="predicted"/>
<dbReference type="InterPro" id="IPR012338">
    <property type="entry name" value="Beta-lactam/transpept-like"/>
</dbReference>
<evidence type="ECO:0000256" key="2">
    <source>
        <dbReference type="SAM" id="SignalP"/>
    </source>
</evidence>
<dbReference type="EMBL" id="JAUCBP010000007">
    <property type="protein sequence ID" value="MDM7860695.1"/>
    <property type="molecule type" value="Genomic_DNA"/>
</dbReference>
<accession>A0ABT7SWX1</accession>
<comment type="caution">
    <text evidence="4">The sequence shown here is derived from an EMBL/GenBank/DDBJ whole genome shotgun (WGS) entry which is preliminary data.</text>
</comment>
<dbReference type="GO" id="GO:0016787">
    <property type="term" value="F:hydrolase activity"/>
    <property type="evidence" value="ECO:0007669"/>
    <property type="project" value="UniProtKB-KW"/>
</dbReference>
<feature type="domain" description="Beta-lactamase-related" evidence="3">
    <location>
        <begin position="115"/>
        <end position="364"/>
    </location>
</feature>
<dbReference type="InterPro" id="IPR050789">
    <property type="entry name" value="Diverse_Enzym_Activities"/>
</dbReference>
<feature type="signal peptide" evidence="2">
    <location>
        <begin position="1"/>
        <end position="22"/>
    </location>
</feature>
<organism evidence="4 5">
    <name type="scientific">Alteromonas arenosi</name>
    <dbReference type="NCBI Taxonomy" id="3055817"/>
    <lineage>
        <taxon>Bacteria</taxon>
        <taxon>Pseudomonadati</taxon>
        <taxon>Pseudomonadota</taxon>
        <taxon>Gammaproteobacteria</taxon>
        <taxon>Alteromonadales</taxon>
        <taxon>Alteromonadaceae</taxon>
        <taxon>Alteromonas/Salinimonas group</taxon>
        <taxon>Alteromonas</taxon>
    </lineage>
</organism>
<dbReference type="Pfam" id="PF00144">
    <property type="entry name" value="Beta-lactamase"/>
    <property type="match status" value="1"/>
</dbReference>
<reference evidence="4 5" key="1">
    <citation type="submission" date="2023-06" db="EMBL/GenBank/DDBJ databases">
        <title>Alteromonas sp. ASW11-36 isolated from intertidal sand.</title>
        <authorList>
            <person name="Li Y."/>
        </authorList>
    </citation>
    <scope>NUCLEOTIDE SEQUENCE [LARGE SCALE GENOMIC DNA]</scope>
    <source>
        <strain evidence="4 5">ASW11-36</strain>
    </source>
</reference>
<feature type="chain" id="PRO_5047020673" evidence="2">
    <location>
        <begin position="23"/>
        <end position="382"/>
    </location>
</feature>
<dbReference type="InterPro" id="IPR001466">
    <property type="entry name" value="Beta-lactam-related"/>
</dbReference>
<evidence type="ECO:0000313" key="4">
    <source>
        <dbReference type="EMBL" id="MDM7860695.1"/>
    </source>
</evidence>
<keyword evidence="1 4" id="KW-0378">Hydrolase</keyword>
<evidence type="ECO:0000256" key="1">
    <source>
        <dbReference type="ARBA" id="ARBA00022801"/>
    </source>
</evidence>
<dbReference type="EC" id="3.-.-.-" evidence="4"/>
<sequence>MKSFIVCASVLLVSLCLGATQASEHYFPAPAEWQRMSPESQQYSADKAQRAIDFAMANEYSGDVDLRIAILKGFSHEPFHEIKGPTKKRGGPAGMIVKNGYIIAEWGDLERVDMTFSVTKSYLSTVAGLAAQHQHINNIDDPVAGSVWDGTFAGRHNSKITWRHLLEQTSDWQGELFGIKDWADRPPREGDLDDWQFRELREPGTVMEYNDVRVNVLAYSLLQVFRQPLPQVLKQHIMDPIGASPTWRWFGYDDAWVNVDGLKMNSVTGGGHSGAGVFISTLDQARFGLLFTRDGKWQSEQIIAPEWIKTATTPSAAHASYGLMWWVNQGPRKWPDVDNENLFYAAGFGGNFIVIDQQNDLMLVTRWLEPSKINNMAAIVFN</sequence>
<gene>
    <name evidence="4" type="ORF">QTP81_08810</name>
</gene>
<evidence type="ECO:0000313" key="5">
    <source>
        <dbReference type="Proteomes" id="UP001234343"/>
    </source>
</evidence>
<dbReference type="RefSeq" id="WP_289364986.1">
    <property type="nucleotide sequence ID" value="NZ_JAUCBP010000007.1"/>
</dbReference>
<dbReference type="SUPFAM" id="SSF56601">
    <property type="entry name" value="beta-lactamase/transpeptidase-like"/>
    <property type="match status" value="1"/>
</dbReference>
<dbReference type="PANTHER" id="PTHR43283">
    <property type="entry name" value="BETA-LACTAMASE-RELATED"/>
    <property type="match status" value="1"/>
</dbReference>
<keyword evidence="5" id="KW-1185">Reference proteome</keyword>
<evidence type="ECO:0000259" key="3">
    <source>
        <dbReference type="Pfam" id="PF00144"/>
    </source>
</evidence>